<accession>A0A139I634</accession>
<dbReference type="InterPro" id="IPR050627">
    <property type="entry name" value="Nitroreductase/BluB"/>
</dbReference>
<evidence type="ECO:0000313" key="6">
    <source>
        <dbReference type="EMBL" id="KXT10210.1"/>
    </source>
</evidence>
<dbReference type="PANTHER" id="PTHR23026:SF90">
    <property type="entry name" value="IODOTYROSINE DEIODINASE 1"/>
    <property type="match status" value="1"/>
</dbReference>
<evidence type="ECO:0000256" key="3">
    <source>
        <dbReference type="ARBA" id="ARBA00022643"/>
    </source>
</evidence>
<evidence type="ECO:0000259" key="5">
    <source>
        <dbReference type="Pfam" id="PF00881"/>
    </source>
</evidence>
<dbReference type="Gene3D" id="3.40.109.10">
    <property type="entry name" value="NADH Oxidase"/>
    <property type="match status" value="1"/>
</dbReference>
<dbReference type="EMBL" id="LFZO01000277">
    <property type="protein sequence ID" value="KXT10210.1"/>
    <property type="molecule type" value="Genomic_DNA"/>
</dbReference>
<evidence type="ECO:0000256" key="1">
    <source>
        <dbReference type="ARBA" id="ARBA00007118"/>
    </source>
</evidence>
<evidence type="ECO:0000256" key="4">
    <source>
        <dbReference type="ARBA" id="ARBA00023002"/>
    </source>
</evidence>
<dbReference type="GO" id="GO:0016491">
    <property type="term" value="F:oxidoreductase activity"/>
    <property type="evidence" value="ECO:0007669"/>
    <property type="project" value="UniProtKB-KW"/>
</dbReference>
<keyword evidence="7" id="KW-1185">Reference proteome</keyword>
<name>A0A139I634_9PEZI</name>
<evidence type="ECO:0000313" key="7">
    <source>
        <dbReference type="Proteomes" id="UP000073492"/>
    </source>
</evidence>
<dbReference type="OrthoDB" id="41362at2759"/>
<dbReference type="InterPro" id="IPR000415">
    <property type="entry name" value="Nitroreductase-like"/>
</dbReference>
<comment type="caution">
    <text evidence="6">The sequence shown here is derived from an EMBL/GenBank/DDBJ whole genome shotgun (WGS) entry which is preliminary data.</text>
</comment>
<sequence length="138" mass="15850">MRNYLFFDSPTIACITMNKDLSGIDAMSVGMFIQTFMLALTERGLGSCLQVSVTGYPELLRREFGLKEDQMVLCGMAIGYPAEGHKVNDLHVPRRELEHCRSMALKRRIQHFAFRSWRGYRYIIPEAVVGEFYAEFGE</sequence>
<dbReference type="STRING" id="113226.A0A139I634"/>
<keyword evidence="2" id="KW-0285">Flavoprotein</keyword>
<proteinExistence type="inferred from homology"/>
<keyword evidence="3" id="KW-0288">FMN</keyword>
<reference evidence="6 7" key="1">
    <citation type="submission" date="2015-07" db="EMBL/GenBank/DDBJ databases">
        <title>Comparative genomics of the Sigatoka disease complex on banana suggests a link between parallel evolutionary changes in Pseudocercospora fijiensis and Pseudocercospora eumusae and increased virulence on the banana host.</title>
        <authorList>
            <person name="Chang T.-C."/>
            <person name="Salvucci A."/>
            <person name="Crous P.W."/>
            <person name="Stergiopoulos I."/>
        </authorList>
    </citation>
    <scope>NUCLEOTIDE SEQUENCE [LARGE SCALE GENOMIC DNA]</scope>
    <source>
        <strain evidence="6 7">CBS 116634</strain>
    </source>
</reference>
<evidence type="ECO:0000256" key="2">
    <source>
        <dbReference type="ARBA" id="ARBA00022630"/>
    </source>
</evidence>
<protein>
    <recommendedName>
        <fullName evidence="5">Nitroreductase domain-containing protein</fullName>
    </recommendedName>
</protein>
<comment type="similarity">
    <text evidence="1">Belongs to the nitroreductase family.</text>
</comment>
<dbReference type="Proteomes" id="UP000073492">
    <property type="component" value="Unassembled WGS sequence"/>
</dbReference>
<dbReference type="AlphaFoldDB" id="A0A139I634"/>
<dbReference type="CDD" id="cd02136">
    <property type="entry name" value="PnbA_NfnB-like"/>
    <property type="match status" value="1"/>
</dbReference>
<organism evidence="6 7">
    <name type="scientific">Pseudocercospora musae</name>
    <dbReference type="NCBI Taxonomy" id="113226"/>
    <lineage>
        <taxon>Eukaryota</taxon>
        <taxon>Fungi</taxon>
        <taxon>Dikarya</taxon>
        <taxon>Ascomycota</taxon>
        <taxon>Pezizomycotina</taxon>
        <taxon>Dothideomycetes</taxon>
        <taxon>Dothideomycetidae</taxon>
        <taxon>Mycosphaerellales</taxon>
        <taxon>Mycosphaerellaceae</taxon>
        <taxon>Pseudocercospora</taxon>
    </lineage>
</organism>
<feature type="domain" description="Nitroreductase" evidence="5">
    <location>
        <begin position="2"/>
        <end position="80"/>
    </location>
</feature>
<keyword evidence="4" id="KW-0560">Oxidoreductase</keyword>
<dbReference type="PANTHER" id="PTHR23026">
    <property type="entry name" value="NADPH NITROREDUCTASE"/>
    <property type="match status" value="1"/>
</dbReference>
<dbReference type="InterPro" id="IPR029479">
    <property type="entry name" value="Nitroreductase"/>
</dbReference>
<gene>
    <name evidence="6" type="ORF">AC579_440</name>
</gene>
<dbReference type="SUPFAM" id="SSF55469">
    <property type="entry name" value="FMN-dependent nitroreductase-like"/>
    <property type="match status" value="1"/>
</dbReference>
<dbReference type="Pfam" id="PF00881">
    <property type="entry name" value="Nitroreductase"/>
    <property type="match status" value="1"/>
</dbReference>